<feature type="compositionally biased region" description="Basic and acidic residues" evidence="1">
    <location>
        <begin position="485"/>
        <end position="496"/>
    </location>
</feature>
<dbReference type="AlphaFoldDB" id="A0A4Z0A1H9"/>
<evidence type="ECO:0000313" key="3">
    <source>
        <dbReference type="Proteomes" id="UP000298061"/>
    </source>
</evidence>
<feature type="compositionally biased region" description="Low complexity" evidence="1">
    <location>
        <begin position="274"/>
        <end position="291"/>
    </location>
</feature>
<dbReference type="STRING" id="135208.A0A4Z0A1H9"/>
<gene>
    <name evidence="2" type="ORF">EWM64_g4329</name>
</gene>
<keyword evidence="3" id="KW-1185">Reference proteome</keyword>
<feature type="compositionally biased region" description="Polar residues" evidence="1">
    <location>
        <begin position="333"/>
        <end position="389"/>
    </location>
</feature>
<reference evidence="2 3" key="1">
    <citation type="submission" date="2019-02" db="EMBL/GenBank/DDBJ databases">
        <title>Genome sequencing of the rare red list fungi Hericium alpestre (H. flagellum).</title>
        <authorList>
            <person name="Buettner E."/>
            <person name="Kellner H."/>
        </authorList>
    </citation>
    <scope>NUCLEOTIDE SEQUENCE [LARGE SCALE GENOMIC DNA]</scope>
    <source>
        <strain evidence="2 3">DSM 108284</strain>
    </source>
</reference>
<feature type="region of interest" description="Disordered" evidence="1">
    <location>
        <begin position="20"/>
        <end position="46"/>
    </location>
</feature>
<feature type="region of interest" description="Disordered" evidence="1">
    <location>
        <begin position="251"/>
        <end position="312"/>
    </location>
</feature>
<sequence length="504" mass="55234">MVKLSIPGWDKDKDRVYAAGDSFTPDFSGRPSRPRTAPPTPSTSLAPLFRLNSDANNRPEASPFITLKLSSPSFLDSVVHDDLSDNPLYAIETVDNITKIRRSDAKGFITTSRVRWTASSRPSSAMRRSREFDDPCISFGNGSWKPVDEFLTFSYGTLSMSRKFYIPHHPNSLRWKRVGAVYHCLTNDVKGPVAILEPAVSTTLSQLKVFNPMLRSRDTSRPQKMHGGVPISLLDFLLATAMLLVTEPNEWTNVTRPGPINEPDEDNEIRAGPSRFSRTSHGSSLSLSSLFNAQAPPEPQPLPPPVPNMPSVEQWRKTVPSLRATSPDALRSGSPSSPAQTSGGASHSSDSTDPLSTPASPGASNLFSFHSPSRQRFSSVPSLAGSSAPSRELPIPPGAGPTDRSTVAPQLRRLLVIHAHTKSVLLAHARRLLLRPALPPPHPHRRTQVDASQPCKAANGSNEQFDVLPHVVNGRQYHATSIKYPDTELGPRYEQPDREEEEWA</sequence>
<proteinExistence type="predicted"/>
<accession>A0A4Z0A1H9</accession>
<evidence type="ECO:0000313" key="2">
    <source>
        <dbReference type="EMBL" id="TFY79679.1"/>
    </source>
</evidence>
<dbReference type="Proteomes" id="UP000298061">
    <property type="component" value="Unassembled WGS sequence"/>
</dbReference>
<evidence type="ECO:0000256" key="1">
    <source>
        <dbReference type="SAM" id="MobiDB-lite"/>
    </source>
</evidence>
<protein>
    <submittedName>
        <fullName evidence="2">Uncharacterized protein</fullName>
    </submittedName>
</protein>
<comment type="caution">
    <text evidence="2">The sequence shown here is derived from an EMBL/GenBank/DDBJ whole genome shotgun (WGS) entry which is preliminary data.</text>
</comment>
<name>A0A4Z0A1H9_9AGAM</name>
<feature type="region of interest" description="Disordered" evidence="1">
    <location>
        <begin position="482"/>
        <end position="504"/>
    </location>
</feature>
<dbReference type="EMBL" id="SFCI01000459">
    <property type="protein sequence ID" value="TFY79679.1"/>
    <property type="molecule type" value="Genomic_DNA"/>
</dbReference>
<feature type="region of interest" description="Disordered" evidence="1">
    <location>
        <begin position="325"/>
        <end position="405"/>
    </location>
</feature>
<dbReference type="OrthoDB" id="3270497at2759"/>
<feature type="compositionally biased region" description="Pro residues" evidence="1">
    <location>
        <begin position="296"/>
        <end position="308"/>
    </location>
</feature>
<organism evidence="2 3">
    <name type="scientific">Hericium alpestre</name>
    <dbReference type="NCBI Taxonomy" id="135208"/>
    <lineage>
        <taxon>Eukaryota</taxon>
        <taxon>Fungi</taxon>
        <taxon>Dikarya</taxon>
        <taxon>Basidiomycota</taxon>
        <taxon>Agaricomycotina</taxon>
        <taxon>Agaricomycetes</taxon>
        <taxon>Russulales</taxon>
        <taxon>Hericiaceae</taxon>
        <taxon>Hericium</taxon>
    </lineage>
</organism>